<dbReference type="GO" id="GO:0016705">
    <property type="term" value="F:oxidoreductase activity, acting on paired donors, with incorporation or reduction of molecular oxygen"/>
    <property type="evidence" value="ECO:0007669"/>
    <property type="project" value="InterPro"/>
</dbReference>
<dbReference type="InterPro" id="IPR036661">
    <property type="entry name" value="Luciferase-like_sf"/>
</dbReference>
<keyword evidence="2 6" id="KW-0288">FMN</keyword>
<evidence type="ECO:0000256" key="4">
    <source>
        <dbReference type="ARBA" id="ARBA00023033"/>
    </source>
</evidence>
<dbReference type="NCBIfam" id="TIGR03860">
    <property type="entry name" value="FMN_nitrolo"/>
    <property type="match status" value="1"/>
</dbReference>
<evidence type="ECO:0000256" key="2">
    <source>
        <dbReference type="ARBA" id="ARBA00022643"/>
    </source>
</evidence>
<dbReference type="InterPro" id="IPR016215">
    <property type="entry name" value="NTA_MOA"/>
</dbReference>
<dbReference type="SUPFAM" id="SSF51679">
    <property type="entry name" value="Bacterial luciferase-like"/>
    <property type="match status" value="1"/>
</dbReference>
<comment type="similarity">
    <text evidence="5">Belongs to the NtaA/SnaA/DszA monooxygenase family.</text>
</comment>
<evidence type="ECO:0000256" key="5">
    <source>
        <dbReference type="ARBA" id="ARBA00033748"/>
    </source>
</evidence>
<dbReference type="InterPro" id="IPR011251">
    <property type="entry name" value="Luciferase-like_dom"/>
</dbReference>
<accession>A0A1B2DKU6</accession>
<dbReference type="GO" id="GO:0004497">
    <property type="term" value="F:monooxygenase activity"/>
    <property type="evidence" value="ECO:0007669"/>
    <property type="project" value="UniProtKB-KW"/>
</dbReference>
<dbReference type="InterPro" id="IPR051260">
    <property type="entry name" value="Diverse_substr_monoxygenases"/>
</dbReference>
<dbReference type="CDD" id="cd01095">
    <property type="entry name" value="Nitrilotriacetate_monoxgenase"/>
    <property type="match status" value="1"/>
</dbReference>
<keyword evidence="1 6" id="KW-0285">Flavoprotein</keyword>
<reference evidence="8" key="1">
    <citation type="submission" date="2016-08" db="EMBL/GenBank/DDBJ databases">
        <title>Complete Genome Seqeunce of Paenibacillus sp. BIHB 4019 from tea rhizoplane.</title>
        <authorList>
            <person name="Thakur R."/>
            <person name="Swarnkar M.K."/>
            <person name="Gulati A."/>
        </authorList>
    </citation>
    <scope>NUCLEOTIDE SEQUENCE [LARGE SCALE GENOMIC DNA]</scope>
    <source>
        <strain evidence="8">BIHB4019</strain>
    </source>
</reference>
<evidence type="ECO:0000256" key="6">
    <source>
        <dbReference type="PIRSR" id="PIRSR000337-1"/>
    </source>
</evidence>
<feature type="binding site" evidence="6">
    <location>
        <position position="69"/>
    </location>
    <ligand>
        <name>FMN</name>
        <dbReference type="ChEBI" id="CHEBI:58210"/>
    </ligand>
</feature>
<feature type="domain" description="Luciferase-like" evidence="7">
    <location>
        <begin position="30"/>
        <end position="393"/>
    </location>
</feature>
<evidence type="ECO:0000313" key="8">
    <source>
        <dbReference type="EMBL" id="ANY68316.1"/>
    </source>
</evidence>
<sequence>MKEVNALKRNDKRNNKQMSLGAFLFSFGHHFAAWRHNGTGANSPIELNFYKEAAQMAERGKMDMLFFADALSLPDKADVKHDVSAVYPDAMIVLAALTAVTERIGLAATVSTTFNEPYNLARRFATLDHLSGGRTAWNVVTSTKNTEAHNFQGEDLPEHGNRYDRAHEFIDVVHALWDSWEEEALLLNKENGIFADPSRIHSINHSGAAFQVKGPLNIPRTPQGRPVIVEAGTSKAGQRLAAQTADVVFTACSDKEEAIHFYDALKGQLAEFGRTADDLKVMPGVMFFIGDTEEEAKAQEAAFNELIVPEASTRYLSRLLNIDLSSYPVDGPLPQIALENNSSRARMVVEMSQKEQLSIRELGLHFSVARGHLTVCGTAEQIADQLEDWFLSGACDGFNVMPPHLPGGLEPFVEQVIPLLQERGLFRQNYEGYTLRGHLGLKQPGNRFREPSYF</sequence>
<evidence type="ECO:0000256" key="3">
    <source>
        <dbReference type="ARBA" id="ARBA00023002"/>
    </source>
</evidence>
<proteinExistence type="inferred from homology"/>
<feature type="binding site" evidence="6">
    <location>
        <position position="109"/>
    </location>
    <ligand>
        <name>FMN</name>
        <dbReference type="ChEBI" id="CHEBI:58210"/>
    </ligand>
</feature>
<keyword evidence="4 8" id="KW-0503">Monooxygenase</keyword>
<dbReference type="AlphaFoldDB" id="A0A1B2DKU6"/>
<name>A0A1B2DKU6_9BACL</name>
<dbReference type="PIRSF" id="PIRSF000337">
    <property type="entry name" value="NTA_MOA"/>
    <property type="match status" value="1"/>
</dbReference>
<dbReference type="PANTHER" id="PTHR30011:SF16">
    <property type="entry name" value="C2H2 FINGER DOMAIN TRANSCRIPTION FACTOR (EUROFUNG)-RELATED"/>
    <property type="match status" value="1"/>
</dbReference>
<organism evidence="8">
    <name type="scientific">Paenibacillus sp. BIHB 4019</name>
    <dbReference type="NCBI Taxonomy" id="1870819"/>
    <lineage>
        <taxon>Bacteria</taxon>
        <taxon>Bacillati</taxon>
        <taxon>Bacillota</taxon>
        <taxon>Bacilli</taxon>
        <taxon>Bacillales</taxon>
        <taxon>Paenibacillaceae</taxon>
        <taxon>Paenibacillus</taxon>
    </lineage>
</organism>
<dbReference type="Pfam" id="PF00296">
    <property type="entry name" value="Bac_luciferase"/>
    <property type="match status" value="1"/>
</dbReference>
<keyword evidence="3" id="KW-0560">Oxidoreductase</keyword>
<gene>
    <name evidence="8" type="ORF">BBD42_18925</name>
</gene>
<evidence type="ECO:0000259" key="7">
    <source>
        <dbReference type="Pfam" id="PF00296"/>
    </source>
</evidence>
<protein>
    <submittedName>
        <fullName evidence="8">Nitrilotriacetate monooxygenase</fullName>
    </submittedName>
</protein>
<dbReference type="PANTHER" id="PTHR30011">
    <property type="entry name" value="ALKANESULFONATE MONOOXYGENASE-RELATED"/>
    <property type="match status" value="1"/>
</dbReference>
<feature type="binding site" evidence="6">
    <location>
        <position position="234"/>
    </location>
    <ligand>
        <name>FMN</name>
        <dbReference type="ChEBI" id="CHEBI:58210"/>
    </ligand>
</feature>
<dbReference type="Gene3D" id="3.20.20.30">
    <property type="entry name" value="Luciferase-like domain"/>
    <property type="match status" value="1"/>
</dbReference>
<feature type="binding site" evidence="6">
    <location>
        <position position="159"/>
    </location>
    <ligand>
        <name>FMN</name>
        <dbReference type="ChEBI" id="CHEBI:58210"/>
    </ligand>
</feature>
<evidence type="ECO:0000256" key="1">
    <source>
        <dbReference type="ARBA" id="ARBA00022630"/>
    </source>
</evidence>
<dbReference type="EMBL" id="CP016808">
    <property type="protein sequence ID" value="ANY68316.1"/>
    <property type="molecule type" value="Genomic_DNA"/>
</dbReference>
<feature type="binding site" evidence="6">
    <location>
        <position position="163"/>
    </location>
    <ligand>
        <name>FMN</name>
        <dbReference type="ChEBI" id="CHEBI:58210"/>
    </ligand>
</feature>